<dbReference type="Pfam" id="PF04371">
    <property type="entry name" value="PAD_porph"/>
    <property type="match status" value="1"/>
</dbReference>
<dbReference type="AlphaFoldDB" id="A0A258FCB9"/>
<name>A0A258FCB9_9CAUL</name>
<dbReference type="InterPro" id="IPR007466">
    <property type="entry name" value="Peptidyl-Arg-deiminase_porph"/>
</dbReference>
<comment type="caution">
    <text evidence="2">The sequence shown here is derived from an EMBL/GenBank/DDBJ whole genome shotgun (WGS) entry which is preliminary data.</text>
</comment>
<gene>
    <name evidence="2" type="ORF">B7Z01_15095</name>
</gene>
<organism evidence="2 3">
    <name type="scientific">Brevundimonas subvibrioides</name>
    <dbReference type="NCBI Taxonomy" id="74313"/>
    <lineage>
        <taxon>Bacteria</taxon>
        <taxon>Pseudomonadati</taxon>
        <taxon>Pseudomonadota</taxon>
        <taxon>Alphaproteobacteria</taxon>
        <taxon>Caulobacterales</taxon>
        <taxon>Caulobacteraceae</taxon>
        <taxon>Brevundimonas</taxon>
    </lineage>
</organism>
<dbReference type="PANTHER" id="PTHR31377">
    <property type="entry name" value="AGMATINE DEIMINASE-RELATED"/>
    <property type="match status" value="1"/>
</dbReference>
<proteinExistence type="predicted"/>
<evidence type="ECO:0000256" key="1">
    <source>
        <dbReference type="ARBA" id="ARBA00022801"/>
    </source>
</evidence>
<keyword evidence="1" id="KW-0378">Hydrolase</keyword>
<accession>A0A258FCB9</accession>
<dbReference type="GO" id="GO:0004668">
    <property type="term" value="F:protein-arginine deiminase activity"/>
    <property type="evidence" value="ECO:0007669"/>
    <property type="project" value="InterPro"/>
</dbReference>
<protein>
    <submittedName>
        <fullName evidence="2">Agmatine deiminase</fullName>
    </submittedName>
</protein>
<dbReference type="SUPFAM" id="SSF55909">
    <property type="entry name" value="Pentein"/>
    <property type="match status" value="1"/>
</dbReference>
<sequence>MAFASPVPAEWSPHRAMWVGWPSHAELWEDNLISAQAEVEALVRALAGPGRERVKLLVGKPEALADARARFEGVAGVEIVDGRFGDIWLRDTGPIFGAGSARAAAFCFNGWGGKYDLEHDDTVADQIGQASGAALDPHDVVLEGGALDHDGAGTILTTRQCLLNPNRNAGWTEVVAEAALTEALGARKVLWLGDGLLNDHTDGHVDNLARFVAPGVVACPVGWGRNDPNHEVYDAVAADLSAMTDAEGRAIRLLRLPSPGLVLGEDERPVPASHMNFLIANGAVIVPTYGEEAAARLACEGLATVFADREIIPLPSTAILSGGGSFHCITQQEPA</sequence>
<reference evidence="2 3" key="1">
    <citation type="submission" date="2017-03" db="EMBL/GenBank/DDBJ databases">
        <title>Lifting the veil on microbial sulfur biogeochemistry in mining wastewaters.</title>
        <authorList>
            <person name="Kantor R.S."/>
            <person name="Colenbrander Nelson T."/>
            <person name="Marshall S."/>
            <person name="Bennett D."/>
            <person name="Apte S."/>
            <person name="Camacho D."/>
            <person name="Thomas B.C."/>
            <person name="Warren L.A."/>
            <person name="Banfield J.F."/>
        </authorList>
    </citation>
    <scope>NUCLEOTIDE SEQUENCE [LARGE SCALE GENOMIC DNA]</scope>
    <source>
        <strain evidence="2">32-69-9</strain>
    </source>
</reference>
<dbReference type="Gene3D" id="3.75.10.10">
    <property type="entry name" value="L-arginine/glycine Amidinotransferase, Chain A"/>
    <property type="match status" value="1"/>
</dbReference>
<evidence type="ECO:0000313" key="2">
    <source>
        <dbReference type="EMBL" id="OYX29986.1"/>
    </source>
</evidence>
<dbReference type="EMBL" id="NCEB01000052">
    <property type="protein sequence ID" value="OYX29986.1"/>
    <property type="molecule type" value="Genomic_DNA"/>
</dbReference>
<dbReference type="GO" id="GO:0009446">
    <property type="term" value="P:putrescine biosynthetic process"/>
    <property type="evidence" value="ECO:0007669"/>
    <property type="project" value="InterPro"/>
</dbReference>
<evidence type="ECO:0000313" key="3">
    <source>
        <dbReference type="Proteomes" id="UP000215595"/>
    </source>
</evidence>
<dbReference type="Proteomes" id="UP000215595">
    <property type="component" value="Unassembled WGS sequence"/>
</dbReference>
<dbReference type="PANTHER" id="PTHR31377:SF0">
    <property type="entry name" value="AGMATINE DEIMINASE-RELATED"/>
    <property type="match status" value="1"/>
</dbReference>
<dbReference type="GO" id="GO:0047632">
    <property type="term" value="F:agmatine deiminase activity"/>
    <property type="evidence" value="ECO:0007669"/>
    <property type="project" value="TreeGrafter"/>
</dbReference>